<dbReference type="Gene3D" id="2.60.40.420">
    <property type="entry name" value="Cupredoxins - blue copper proteins"/>
    <property type="match status" value="1"/>
</dbReference>
<gene>
    <name evidence="4" type="ORF">MNBD_DELTA01-325</name>
</gene>
<keyword evidence="1" id="KW-0479">Metal-binding</keyword>
<protein>
    <recommendedName>
        <fullName evidence="3">Blue (type 1) copper domain-containing protein</fullName>
    </recommendedName>
</protein>
<dbReference type="Pfam" id="PF00127">
    <property type="entry name" value="Copper-bind"/>
    <property type="match status" value="1"/>
</dbReference>
<dbReference type="PANTHER" id="PTHR36507">
    <property type="entry name" value="BLL1555 PROTEIN"/>
    <property type="match status" value="1"/>
</dbReference>
<accession>A0A3B0QZ13</accession>
<dbReference type="PANTHER" id="PTHR36507:SF1">
    <property type="entry name" value="BLL1555 PROTEIN"/>
    <property type="match status" value="1"/>
</dbReference>
<dbReference type="GO" id="GO:0005507">
    <property type="term" value="F:copper ion binding"/>
    <property type="evidence" value="ECO:0007669"/>
    <property type="project" value="InterPro"/>
</dbReference>
<evidence type="ECO:0000256" key="2">
    <source>
        <dbReference type="ARBA" id="ARBA00023008"/>
    </source>
</evidence>
<evidence type="ECO:0000259" key="3">
    <source>
        <dbReference type="Pfam" id="PF00127"/>
    </source>
</evidence>
<dbReference type="EMBL" id="UOEA01000085">
    <property type="protein sequence ID" value="VAV85349.1"/>
    <property type="molecule type" value="Genomic_DNA"/>
</dbReference>
<organism evidence="4">
    <name type="scientific">hydrothermal vent metagenome</name>
    <dbReference type="NCBI Taxonomy" id="652676"/>
    <lineage>
        <taxon>unclassified sequences</taxon>
        <taxon>metagenomes</taxon>
        <taxon>ecological metagenomes</taxon>
    </lineage>
</organism>
<dbReference type="InterPro" id="IPR000923">
    <property type="entry name" value="BlueCu_1"/>
</dbReference>
<dbReference type="InterPro" id="IPR008972">
    <property type="entry name" value="Cupredoxin"/>
</dbReference>
<feature type="domain" description="Blue (type 1) copper" evidence="3">
    <location>
        <begin position="141"/>
        <end position="216"/>
    </location>
</feature>
<reference evidence="4" key="1">
    <citation type="submission" date="2018-06" db="EMBL/GenBank/DDBJ databases">
        <authorList>
            <person name="Zhirakovskaya E."/>
        </authorList>
    </citation>
    <scope>NUCLEOTIDE SEQUENCE</scope>
</reference>
<evidence type="ECO:0000313" key="4">
    <source>
        <dbReference type="EMBL" id="VAV85349.1"/>
    </source>
</evidence>
<dbReference type="InterPro" id="IPR052721">
    <property type="entry name" value="ET_Amicyanin"/>
</dbReference>
<sequence length="216" mass="24304">MKRNSWFIISAIAVLFFITPPASAELTELGRDFSDALIINDTQKMNRLVITNKAEIPREVENILRAARLRGVSIEDKEALFHMGEKMARSYMENFGESALLKDVKRNRFESRLGELTETESLGGAHIIKIPLSNQAGPSHLFKPDNLLIKKGESVVWVNEDTHSHVFASMSVIGEGGIFAPSIEPGGSWKYRFKRAGEYYYICFIHKGMIGKITVK</sequence>
<dbReference type="AlphaFoldDB" id="A0A3B0QZ13"/>
<dbReference type="GO" id="GO:0009055">
    <property type="term" value="F:electron transfer activity"/>
    <property type="evidence" value="ECO:0007669"/>
    <property type="project" value="InterPro"/>
</dbReference>
<evidence type="ECO:0000256" key="1">
    <source>
        <dbReference type="ARBA" id="ARBA00022723"/>
    </source>
</evidence>
<name>A0A3B0QZ13_9ZZZZ</name>
<keyword evidence="2" id="KW-0186">Copper</keyword>
<proteinExistence type="predicted"/>
<dbReference type="SUPFAM" id="SSF49503">
    <property type="entry name" value="Cupredoxins"/>
    <property type="match status" value="1"/>
</dbReference>